<gene>
    <name evidence="3" type="ORF">KPL78_18790</name>
</gene>
<comment type="caution">
    <text evidence="3">The sequence shown here is derived from an EMBL/GenBank/DDBJ whole genome shotgun (WGS) entry which is preliminary data.</text>
</comment>
<name>A0ABS7AC79_9PROT</name>
<keyword evidence="1" id="KW-0804">Transcription</keyword>
<organism evidence="3 4">
    <name type="scientific">Roseomonas alba</name>
    <dbReference type="NCBI Taxonomy" id="2846776"/>
    <lineage>
        <taxon>Bacteria</taxon>
        <taxon>Pseudomonadati</taxon>
        <taxon>Pseudomonadota</taxon>
        <taxon>Alphaproteobacteria</taxon>
        <taxon>Acetobacterales</taxon>
        <taxon>Roseomonadaceae</taxon>
        <taxon>Roseomonas</taxon>
    </lineage>
</organism>
<evidence type="ECO:0000313" key="3">
    <source>
        <dbReference type="EMBL" id="MBW6399914.1"/>
    </source>
</evidence>
<feature type="domain" description="HTH HARE-type" evidence="2">
    <location>
        <begin position="2"/>
        <end position="77"/>
    </location>
</feature>
<evidence type="ECO:0000256" key="1">
    <source>
        <dbReference type="ARBA" id="ARBA00023163"/>
    </source>
</evidence>
<keyword evidence="4" id="KW-1185">Reference proteome</keyword>
<dbReference type="InterPro" id="IPR007759">
    <property type="entry name" value="Asxl_HARE-HTH"/>
</dbReference>
<evidence type="ECO:0000313" key="4">
    <source>
        <dbReference type="Proteomes" id="UP001196565"/>
    </source>
</evidence>
<sequence>MNAYLKIAEDVLKDTGRPMSAREILDFAYEFYRVPNHLYGKTQHRTLQARISVDIIERGAKSRFLRVGPGMFFLRPLSEGLFSSSAKIKEYFARRRIRDYSFIEIFFCDDVDNYMEDGRILLRSESISIFDRIFSNDVQFDRYKDILKRERSSIFAVLTIIQAGDMTLVHKIGKFDGRKIGLFGFSSIGFQFLLGYDDFDLFHDRLESVENCAVRGAWLELGLPRTRLSKDVVGHDARLLGLFWSRRRSIEPSAIVAVVRYRIRPEDNAFRRALSFAGMRWMTRQGVALAAPRFDPWSKAIWSNRALVRDLGFGRGNQRLDEV</sequence>
<evidence type="ECO:0000259" key="2">
    <source>
        <dbReference type="PROSITE" id="PS51913"/>
    </source>
</evidence>
<dbReference type="EMBL" id="JAHYBZ010000006">
    <property type="protein sequence ID" value="MBW6399914.1"/>
    <property type="molecule type" value="Genomic_DNA"/>
</dbReference>
<proteinExistence type="predicted"/>
<dbReference type="Pfam" id="PF05066">
    <property type="entry name" value="HARE-HTH"/>
    <property type="match status" value="1"/>
</dbReference>
<accession>A0ABS7AC79</accession>
<dbReference type="PROSITE" id="PS51913">
    <property type="entry name" value="HTH_HARE"/>
    <property type="match status" value="1"/>
</dbReference>
<protein>
    <submittedName>
        <fullName evidence="3">Winged helix-turn-helix domain-containing protein</fullName>
    </submittedName>
</protein>
<reference evidence="3 4" key="1">
    <citation type="submission" date="2021-07" db="EMBL/GenBank/DDBJ databases">
        <authorList>
            <person name="So Y."/>
        </authorList>
    </citation>
    <scope>NUCLEOTIDE SEQUENCE [LARGE SCALE GENOMIC DNA]</scope>
    <source>
        <strain evidence="3 4">HJA6</strain>
    </source>
</reference>
<dbReference type="Proteomes" id="UP001196565">
    <property type="component" value="Unassembled WGS sequence"/>
</dbReference>